<comment type="similarity">
    <text evidence="2">Belongs to the MoaD family.</text>
</comment>
<accession>L8JM66</accession>
<dbReference type="UniPathway" id="UPA00344"/>
<evidence type="ECO:0000313" key="4">
    <source>
        <dbReference type="EMBL" id="ELR70026.1"/>
    </source>
</evidence>
<dbReference type="InterPro" id="IPR003749">
    <property type="entry name" value="ThiS/MoaD-like"/>
</dbReference>
<dbReference type="GO" id="GO:1990133">
    <property type="term" value="C:molybdopterin adenylyltransferase complex"/>
    <property type="evidence" value="ECO:0007669"/>
    <property type="project" value="TreeGrafter"/>
</dbReference>
<reference evidence="4 5" key="1">
    <citation type="submission" date="2012-12" db="EMBL/GenBank/DDBJ databases">
        <title>Genome assembly of Fulvivirga imtechensis AK7.</title>
        <authorList>
            <person name="Nupur N."/>
            <person name="Khatri I."/>
            <person name="Kumar R."/>
            <person name="Subramanian S."/>
            <person name="Pinnaka A."/>
        </authorList>
    </citation>
    <scope>NUCLEOTIDE SEQUENCE [LARGE SCALE GENOMIC DNA]</scope>
    <source>
        <strain evidence="4 5">AK7</strain>
    </source>
</reference>
<name>L8JM66_9BACT</name>
<dbReference type="STRING" id="1237149.C900_04396"/>
<dbReference type="CDD" id="cd00754">
    <property type="entry name" value="Ubl_MoaD"/>
    <property type="match status" value="1"/>
</dbReference>
<evidence type="ECO:0000313" key="5">
    <source>
        <dbReference type="Proteomes" id="UP000011135"/>
    </source>
</evidence>
<dbReference type="AlphaFoldDB" id="L8JM66"/>
<dbReference type="Pfam" id="PF02597">
    <property type="entry name" value="ThiS"/>
    <property type="match status" value="1"/>
</dbReference>
<keyword evidence="5" id="KW-1185">Reference proteome</keyword>
<organism evidence="4 5">
    <name type="scientific">Fulvivirga imtechensis AK7</name>
    <dbReference type="NCBI Taxonomy" id="1237149"/>
    <lineage>
        <taxon>Bacteria</taxon>
        <taxon>Pseudomonadati</taxon>
        <taxon>Bacteroidota</taxon>
        <taxon>Cytophagia</taxon>
        <taxon>Cytophagales</taxon>
        <taxon>Fulvivirgaceae</taxon>
        <taxon>Fulvivirga</taxon>
    </lineage>
</organism>
<dbReference type="Gene3D" id="3.10.20.30">
    <property type="match status" value="1"/>
</dbReference>
<dbReference type="SUPFAM" id="SSF54285">
    <property type="entry name" value="MoaD/ThiS"/>
    <property type="match status" value="1"/>
</dbReference>
<dbReference type="GO" id="GO:0006777">
    <property type="term" value="P:Mo-molybdopterin cofactor biosynthetic process"/>
    <property type="evidence" value="ECO:0007669"/>
    <property type="project" value="InterPro"/>
</dbReference>
<dbReference type="OrthoDB" id="598356at2"/>
<dbReference type="InterPro" id="IPR044672">
    <property type="entry name" value="MOCS2A"/>
</dbReference>
<dbReference type="PANTHER" id="PTHR33359">
    <property type="entry name" value="MOLYBDOPTERIN SYNTHASE SULFUR CARRIER SUBUNIT"/>
    <property type="match status" value="1"/>
</dbReference>
<gene>
    <name evidence="4" type="ORF">C900_04396</name>
</gene>
<proteinExistence type="inferred from homology"/>
<dbReference type="GO" id="GO:0000166">
    <property type="term" value="F:nucleotide binding"/>
    <property type="evidence" value="ECO:0007669"/>
    <property type="project" value="UniProtKB-KW"/>
</dbReference>
<sequence>MDLKILLFGITRDIIGDHSFTIRLNEGGYVGDLKKYLYAEYPEMKKLRSLLIAVNNEYAPDDLRLSEKDEIALIPPVSGG</sequence>
<dbReference type="InterPro" id="IPR012675">
    <property type="entry name" value="Beta-grasp_dom_sf"/>
</dbReference>
<dbReference type="EMBL" id="AMZN01000061">
    <property type="protein sequence ID" value="ELR70026.1"/>
    <property type="molecule type" value="Genomic_DNA"/>
</dbReference>
<evidence type="ECO:0000256" key="3">
    <source>
        <dbReference type="ARBA" id="ARBA00024247"/>
    </source>
</evidence>
<dbReference type="PANTHER" id="PTHR33359:SF1">
    <property type="entry name" value="MOLYBDOPTERIN SYNTHASE SULFUR CARRIER SUBUNIT"/>
    <property type="match status" value="1"/>
</dbReference>
<dbReference type="eggNOG" id="COG1977">
    <property type="taxonomic scope" value="Bacteria"/>
</dbReference>
<dbReference type="RefSeq" id="WP_009581577.1">
    <property type="nucleotide sequence ID" value="NZ_AMZN01000061.1"/>
</dbReference>
<keyword evidence="1" id="KW-0547">Nucleotide-binding</keyword>
<dbReference type="InterPro" id="IPR016155">
    <property type="entry name" value="Mopterin_synth/thiamin_S_b"/>
</dbReference>
<evidence type="ECO:0000256" key="2">
    <source>
        <dbReference type="ARBA" id="ARBA00024200"/>
    </source>
</evidence>
<protein>
    <recommendedName>
        <fullName evidence="3">Molybdopterin synthase sulfur carrier subunit</fullName>
    </recommendedName>
</protein>
<comment type="caution">
    <text evidence="4">The sequence shown here is derived from an EMBL/GenBank/DDBJ whole genome shotgun (WGS) entry which is preliminary data.</text>
</comment>
<dbReference type="Proteomes" id="UP000011135">
    <property type="component" value="Unassembled WGS sequence"/>
</dbReference>
<evidence type="ECO:0000256" key="1">
    <source>
        <dbReference type="ARBA" id="ARBA00022741"/>
    </source>
</evidence>